<proteinExistence type="predicted"/>
<comment type="caution">
    <text evidence="1">The sequence shown here is derived from an EMBL/GenBank/DDBJ whole genome shotgun (WGS) entry which is preliminary data.</text>
</comment>
<evidence type="ECO:0000313" key="1">
    <source>
        <dbReference type="EMBL" id="GBP21095.1"/>
    </source>
</evidence>
<dbReference type="EMBL" id="BGZK01000125">
    <property type="protein sequence ID" value="GBP21095.1"/>
    <property type="molecule type" value="Genomic_DNA"/>
</dbReference>
<keyword evidence="2" id="KW-1185">Reference proteome</keyword>
<organism evidence="1 2">
    <name type="scientific">Eumeta variegata</name>
    <name type="common">Bagworm moth</name>
    <name type="synonym">Eumeta japonica</name>
    <dbReference type="NCBI Taxonomy" id="151549"/>
    <lineage>
        <taxon>Eukaryota</taxon>
        <taxon>Metazoa</taxon>
        <taxon>Ecdysozoa</taxon>
        <taxon>Arthropoda</taxon>
        <taxon>Hexapoda</taxon>
        <taxon>Insecta</taxon>
        <taxon>Pterygota</taxon>
        <taxon>Neoptera</taxon>
        <taxon>Endopterygota</taxon>
        <taxon>Lepidoptera</taxon>
        <taxon>Glossata</taxon>
        <taxon>Ditrysia</taxon>
        <taxon>Tineoidea</taxon>
        <taxon>Psychidae</taxon>
        <taxon>Oiketicinae</taxon>
        <taxon>Eumeta</taxon>
    </lineage>
</organism>
<protein>
    <submittedName>
        <fullName evidence="1">Uncharacterized protein</fullName>
    </submittedName>
</protein>
<reference evidence="1 2" key="1">
    <citation type="journal article" date="2019" name="Commun. Biol.">
        <title>The bagworm genome reveals a unique fibroin gene that provides high tensile strength.</title>
        <authorList>
            <person name="Kono N."/>
            <person name="Nakamura H."/>
            <person name="Ohtoshi R."/>
            <person name="Tomita M."/>
            <person name="Numata K."/>
            <person name="Arakawa K."/>
        </authorList>
    </citation>
    <scope>NUCLEOTIDE SEQUENCE [LARGE SCALE GENOMIC DNA]</scope>
</reference>
<dbReference type="AlphaFoldDB" id="A0A4C1U3X9"/>
<sequence>MHASNASKNHISRCAHFTHISQIGSRSVKQCFIFHLQVGRTAECLPEDVASYQRIVGWIAFYSCYRSTALAAWPRHCATSGSGGRPKRMQCDECLPRVAAAGNSREFTRAGGARRKQGTGDVIIGDTDYVLN</sequence>
<evidence type="ECO:0000313" key="2">
    <source>
        <dbReference type="Proteomes" id="UP000299102"/>
    </source>
</evidence>
<name>A0A4C1U3X9_EUMVA</name>
<dbReference type="Proteomes" id="UP000299102">
    <property type="component" value="Unassembled WGS sequence"/>
</dbReference>
<gene>
    <name evidence="1" type="ORF">EVAR_11126_1</name>
</gene>
<accession>A0A4C1U3X9</accession>